<keyword evidence="2" id="KW-0328">Glycosyltransferase</keyword>
<dbReference type="AlphaFoldDB" id="A0A9X1FRD8"/>
<keyword evidence="7" id="KW-1185">Reference proteome</keyword>
<comment type="subcellular location">
    <subcellularLocation>
        <location evidence="1">Membrane</location>
        <topology evidence="1">Multi-pass membrane protein</topology>
    </subcellularLocation>
</comment>
<dbReference type="RefSeq" id="WP_219497621.1">
    <property type="nucleotide sequence ID" value="NZ_JAHXDN010000001.1"/>
</dbReference>
<dbReference type="GO" id="GO:0005886">
    <property type="term" value="C:plasma membrane"/>
    <property type="evidence" value="ECO:0007669"/>
    <property type="project" value="TreeGrafter"/>
</dbReference>
<dbReference type="GO" id="GO:0016758">
    <property type="term" value="F:hexosyltransferase activity"/>
    <property type="evidence" value="ECO:0007669"/>
    <property type="project" value="TreeGrafter"/>
</dbReference>
<keyword evidence="4 5" id="KW-1133">Transmembrane helix</keyword>
<accession>A0A9X1FRD8</accession>
<keyword evidence="5" id="KW-0812">Transmembrane</keyword>
<dbReference type="Proteomes" id="UP001138661">
    <property type="component" value="Unassembled WGS sequence"/>
</dbReference>
<evidence type="ECO:0000256" key="3">
    <source>
        <dbReference type="ARBA" id="ARBA00022679"/>
    </source>
</evidence>
<reference evidence="6" key="1">
    <citation type="submission" date="2021-07" db="EMBL/GenBank/DDBJ databases">
        <title>Roseobacter insulae sp. nov., isolated from a tidal flat.</title>
        <authorList>
            <person name="Park S."/>
            <person name="Yoon J.-H."/>
        </authorList>
    </citation>
    <scope>NUCLEOTIDE SEQUENCE</scope>
    <source>
        <strain evidence="6">YSTF-M11</strain>
    </source>
</reference>
<comment type="caution">
    <text evidence="6">The sequence shown here is derived from an EMBL/GenBank/DDBJ whole genome shotgun (WGS) entry which is preliminary data.</text>
</comment>
<evidence type="ECO:0000256" key="1">
    <source>
        <dbReference type="ARBA" id="ARBA00004141"/>
    </source>
</evidence>
<evidence type="ECO:0000313" key="6">
    <source>
        <dbReference type="EMBL" id="MBW4706192.1"/>
    </source>
</evidence>
<feature type="transmembrane region" description="Helical" evidence="5">
    <location>
        <begin position="656"/>
        <end position="681"/>
    </location>
</feature>
<organism evidence="6 7">
    <name type="scientific">Roseobacter insulae</name>
    <dbReference type="NCBI Taxonomy" id="2859783"/>
    <lineage>
        <taxon>Bacteria</taxon>
        <taxon>Pseudomonadati</taxon>
        <taxon>Pseudomonadota</taxon>
        <taxon>Alphaproteobacteria</taxon>
        <taxon>Rhodobacterales</taxon>
        <taxon>Roseobacteraceae</taxon>
        <taxon>Roseobacter</taxon>
    </lineage>
</organism>
<dbReference type="PANTHER" id="PTHR43867">
    <property type="entry name" value="CELLULOSE SYNTHASE CATALYTIC SUBUNIT A [UDP-FORMING]"/>
    <property type="match status" value="1"/>
</dbReference>
<protein>
    <submittedName>
        <fullName evidence="6">DUF3131 domain-containing protein</fullName>
    </submittedName>
</protein>
<evidence type="ECO:0000256" key="2">
    <source>
        <dbReference type="ARBA" id="ARBA00022676"/>
    </source>
</evidence>
<gene>
    <name evidence="6" type="ORF">KX928_00165</name>
</gene>
<feature type="transmembrane region" description="Helical" evidence="5">
    <location>
        <begin position="797"/>
        <end position="816"/>
    </location>
</feature>
<feature type="transmembrane region" description="Helical" evidence="5">
    <location>
        <begin position="770"/>
        <end position="791"/>
    </location>
</feature>
<evidence type="ECO:0000256" key="5">
    <source>
        <dbReference type="SAM" id="Phobius"/>
    </source>
</evidence>
<feature type="transmembrane region" description="Helical" evidence="5">
    <location>
        <begin position="242"/>
        <end position="264"/>
    </location>
</feature>
<name>A0A9X1FRD8_9RHOB</name>
<keyword evidence="5" id="KW-0472">Membrane</keyword>
<dbReference type="InterPro" id="IPR050321">
    <property type="entry name" value="Glycosyltr_2/OpgH_subfam"/>
</dbReference>
<feature type="transmembrane region" description="Helical" evidence="5">
    <location>
        <begin position="270"/>
        <end position="292"/>
    </location>
</feature>
<keyword evidence="3" id="KW-0808">Transferase</keyword>
<evidence type="ECO:0000256" key="4">
    <source>
        <dbReference type="ARBA" id="ARBA00022989"/>
    </source>
</evidence>
<evidence type="ECO:0000313" key="7">
    <source>
        <dbReference type="Proteomes" id="UP001138661"/>
    </source>
</evidence>
<dbReference type="PANTHER" id="PTHR43867:SF2">
    <property type="entry name" value="CELLULOSE SYNTHASE CATALYTIC SUBUNIT A [UDP-FORMING]"/>
    <property type="match status" value="1"/>
</dbReference>
<dbReference type="EMBL" id="JAHXDN010000001">
    <property type="protein sequence ID" value="MBW4706192.1"/>
    <property type="molecule type" value="Genomic_DNA"/>
</dbReference>
<sequence length="1096" mass="121995">MMRAIRRLKEDMPPEFYRKLVALEHADGAGFARAYELSQVAFDALQPQLSLPNLTAFVGAYQAVSSLTNAELWALPPMLRLVSLERLILAFARLDPEVPSPVDLSDSADRAADAGPTEPIASAITNLIALDNIQWPDFVDDTSCIEKELLCDPAGVYGQMTFETRDRYRTAVEQLSRRCDLAEPEVARRAIRKCRQHDGAAAGYHVGYWLIGDGVNSLEADLGCHVPAALATRRWLGARRGVIYAASLSAGVAAALLLPLAYLLLQDATVPQWIFGVLISLVPATILSVWIVHWTISRITRPEPLPEMDYAKSIPPQFATAIVVPVIVGDVAEARRIIDQIEVLSLVNPDPALRYVILSDPVDADSQVLPVDAAIEEALSERIQHLNPQRSADGAEPFVLLHRKRQFNPAEDCWMAWERKRGKLEEFNRLVLGQDTDAFPVTSGPVADLGGLRFAITLDADTQLPPGTANRLIGMMADPLNQPVSDNDSGRIIAGHAILQPRIEVLPKLGTGTHFSHLQSGDTAVDIYSRVVSDVYQDIFGTGIFFGKGIYDIAALRGAMTHRVPDNTVLSHDLFEGLHGRAALASNLVLYEDLPVSYPEFAMRQHRWIRGDWQLLPWLRRRVPDADGQPVRNTLSLLDRWKMIDDLRRSLVPPALLLFFLGAWLVLLGSALVWTVLAVAAPGSYLVGELFAIATGGVRWGRLGSALHTLKTASGRWFFSIAFLVSDTLIILDAVFRTPWRIWIAGRNRLEWTSAAHAASMMSDLSIRTASWRLMWSSSALALVLAGHLALYDPHGFWPAVPVLVLWFLAPEISVWRARPRIFRSQTLDEDQRHFLRLVARRTWHFFETFVGPDDNWLPPDNYQAGHKEGIAHRTSPTNIGMFLTSALAARDFGFITTGDFLARCCNTLDALDRVQAYRGHVLNWYDTRTLEPLEPQYVSTVDSGNLAVALITLKQGCLELADQPAFYRACFGCLDTTLDLLIGAIRDVPEHDATRLDEIETSIRAAIGAARSSPMQWLPRLETLGTTLWHPLETVVRDAIEATETITEDQEDEVITWLDRYRHDVHVAARDIEVYAPWLQVLRQAPPVMDGFVRD</sequence>
<feature type="transmembrane region" description="Helical" evidence="5">
    <location>
        <begin position="717"/>
        <end position="736"/>
    </location>
</feature>
<proteinExistence type="predicted"/>